<organism evidence="1 2">
    <name type="scientific">Niallia nealsonii</name>
    <dbReference type="NCBI Taxonomy" id="115979"/>
    <lineage>
        <taxon>Bacteria</taxon>
        <taxon>Bacillati</taxon>
        <taxon>Bacillota</taxon>
        <taxon>Bacilli</taxon>
        <taxon>Bacillales</taxon>
        <taxon>Bacillaceae</taxon>
        <taxon>Niallia</taxon>
    </lineage>
</organism>
<evidence type="ECO:0000313" key="1">
    <source>
        <dbReference type="EMBL" id="PKG22617.1"/>
    </source>
</evidence>
<name>A0A2N0YZC4_9BACI</name>
<evidence type="ECO:0000313" key="2">
    <source>
        <dbReference type="Proteomes" id="UP000233375"/>
    </source>
</evidence>
<keyword evidence="2" id="KW-1185">Reference proteome</keyword>
<dbReference type="EMBL" id="PISE01000037">
    <property type="protein sequence ID" value="PKG22617.1"/>
    <property type="molecule type" value="Genomic_DNA"/>
</dbReference>
<comment type="caution">
    <text evidence="1">The sequence shown here is derived from an EMBL/GenBank/DDBJ whole genome shotgun (WGS) entry which is preliminary data.</text>
</comment>
<sequence length="78" mass="8054">MANVGNANIDITAASAQAKSEVSDFFGFLKKIRFIATEVMGGLAIFETVKGALSGAYKATSGANSAMEQYENTLTVGG</sequence>
<dbReference type="Proteomes" id="UP000233375">
    <property type="component" value="Unassembled WGS sequence"/>
</dbReference>
<protein>
    <submittedName>
        <fullName evidence="1">Uncharacterized protein</fullName>
    </submittedName>
</protein>
<dbReference type="OrthoDB" id="1779742at2"/>
<dbReference type="RefSeq" id="WP_101178167.1">
    <property type="nucleotide sequence ID" value="NZ_PISE01000037.1"/>
</dbReference>
<gene>
    <name evidence="1" type="ORF">CWS01_15915</name>
</gene>
<reference evidence="1 2" key="1">
    <citation type="journal article" date="2003" name="Int. J. Syst. Evol. Microbiol.">
        <title>Bacillus nealsonii sp. nov., isolated from a spacecraft-assembly facility, whose spores are gamma-radiation resistant.</title>
        <authorList>
            <person name="Venkateswaran K."/>
            <person name="Kempf M."/>
            <person name="Chen F."/>
            <person name="Satomi M."/>
            <person name="Nicholson W."/>
            <person name="Kern R."/>
        </authorList>
    </citation>
    <scope>NUCLEOTIDE SEQUENCE [LARGE SCALE GENOMIC DNA]</scope>
    <source>
        <strain evidence="1 2">FO-92</strain>
    </source>
</reference>
<accession>A0A2N0YZC4</accession>
<dbReference type="AlphaFoldDB" id="A0A2N0YZC4"/>
<proteinExistence type="predicted"/>